<feature type="transmembrane region" description="Helical" evidence="1">
    <location>
        <begin position="244"/>
        <end position="265"/>
    </location>
</feature>
<proteinExistence type="predicted"/>
<evidence type="ECO:0000313" key="2">
    <source>
        <dbReference type="EMBL" id="PRC90831.1"/>
    </source>
</evidence>
<keyword evidence="1" id="KW-0472">Membrane</keyword>
<reference evidence="2 3" key="1">
    <citation type="submission" date="2018-02" db="EMBL/GenBank/DDBJ databases">
        <title>Solimicrobium silvestre gen. nov., sp. nov., isolated from alpine forest soil.</title>
        <authorList>
            <person name="Margesin R."/>
            <person name="Albuquerque L."/>
            <person name="Zhang D.-C."/>
            <person name="Froufe H.J.C."/>
            <person name="Severino R."/>
            <person name="Roxo I."/>
            <person name="Egas C."/>
            <person name="Da Costa M.S."/>
        </authorList>
    </citation>
    <scope>NUCLEOTIDE SEQUENCE [LARGE SCALE GENOMIC DNA]</scope>
    <source>
        <strain evidence="2 3">S20-91</strain>
    </source>
</reference>
<dbReference type="EMBL" id="PUGF01000035">
    <property type="protein sequence ID" value="PRC90831.1"/>
    <property type="molecule type" value="Genomic_DNA"/>
</dbReference>
<name>A0A2S9GT01_9BURK</name>
<sequence length="473" mass="51998">MTSTTIIPAQPATGLNLPISSAGNLADVPRQLWLRQAVIIGVTLLVALIGFKTYQTYANVVQTIGKDSVPSIVAAEKIRTQLALAHTEIVNAFLIKETGDAGPSRQAYKKAIDQSYDSLVEASQNITYGDDERQPILAVMTQLFEYQRIIGMANEAGMHEAAGTDVTDSRDVQLLGQADALMREHILPSVVGLDQANFKHLDAAFTEGRQTASHWLYAFIAVSLILGIILLETQFKLYANFRRLLNPAMAFGLAVFVISIIVFFWHTQSVMSEIRSAKEDAFDSVHALSKAKAIAYSANAQESVYLLLRDKAAKLNQTTLFNDAANQLFSGSIRDIGQLPSDLKLLKNQGLLGDELANITFPGEEAMAKKTLQGWLDYVRIDSQIRELEAAGKHDAAVVLCIGKQPMQSDWAFENFMQALDGTLSINQAQFDDAIARAFKHLAWLWMLLIPIFLGPVIGSVAGLQKRLAEFRD</sequence>
<feature type="transmembrane region" description="Helical" evidence="1">
    <location>
        <begin position="443"/>
        <end position="464"/>
    </location>
</feature>
<dbReference type="OrthoDB" id="569023at2"/>
<keyword evidence="1" id="KW-1133">Transmembrane helix</keyword>
<keyword evidence="3" id="KW-1185">Reference proteome</keyword>
<feature type="transmembrane region" description="Helical" evidence="1">
    <location>
        <begin position="215"/>
        <end position="232"/>
    </location>
</feature>
<gene>
    <name evidence="2" type="ORF">S2091_4494</name>
</gene>
<organism evidence="2 3">
    <name type="scientific">Solimicrobium silvestre</name>
    <dbReference type="NCBI Taxonomy" id="2099400"/>
    <lineage>
        <taxon>Bacteria</taxon>
        <taxon>Pseudomonadati</taxon>
        <taxon>Pseudomonadota</taxon>
        <taxon>Betaproteobacteria</taxon>
        <taxon>Burkholderiales</taxon>
        <taxon>Oxalobacteraceae</taxon>
        <taxon>Solimicrobium</taxon>
    </lineage>
</organism>
<evidence type="ECO:0000313" key="3">
    <source>
        <dbReference type="Proteomes" id="UP000237839"/>
    </source>
</evidence>
<evidence type="ECO:0000256" key="1">
    <source>
        <dbReference type="SAM" id="Phobius"/>
    </source>
</evidence>
<comment type="caution">
    <text evidence="2">The sequence shown here is derived from an EMBL/GenBank/DDBJ whole genome shotgun (WGS) entry which is preliminary data.</text>
</comment>
<dbReference type="Proteomes" id="UP000237839">
    <property type="component" value="Unassembled WGS sequence"/>
</dbReference>
<dbReference type="AlphaFoldDB" id="A0A2S9GT01"/>
<dbReference type="RefSeq" id="WP_105534218.1">
    <property type="nucleotide sequence ID" value="NZ_PUGF01000035.1"/>
</dbReference>
<accession>A0A2S9GT01</accession>
<keyword evidence="1" id="KW-0812">Transmembrane</keyword>
<feature type="transmembrane region" description="Helical" evidence="1">
    <location>
        <begin position="32"/>
        <end position="51"/>
    </location>
</feature>
<protein>
    <submittedName>
        <fullName evidence="2">Four helix bundle sensory module for signal transduction</fullName>
    </submittedName>
</protein>